<accession>A0A078KUA3</accession>
<reference evidence="1 2" key="1">
    <citation type="submission" date="2014-06" db="EMBL/GenBank/DDBJ databases">
        <authorList>
            <person name="Urmite Genomes Urmite Genomes"/>
        </authorList>
    </citation>
    <scope>NUCLEOTIDE SEQUENCE [LARGE SCALE GENOMIC DNA]</scope>
</reference>
<evidence type="ECO:0000313" key="2">
    <source>
        <dbReference type="Proteomes" id="UP000044071"/>
    </source>
</evidence>
<gene>
    <name evidence="1" type="ORF">BN59_00890</name>
</gene>
<name>A0A078KUA3_9GAMM</name>
<dbReference type="AlphaFoldDB" id="A0A078KUA3"/>
<proteinExistence type="predicted"/>
<dbReference type="Proteomes" id="UP000044071">
    <property type="component" value="Unassembled WGS sequence"/>
</dbReference>
<sequence>MAYSIKVVTRGINKNGIAAGLRPSVKYVMTPTLVNEIRAHQNVFFISQINFIKINSRYTDKNNIKFINFYEAFSKSCLSKFIYKHSNSYGVYKNVAAIIHAIKDENPILFYKKTNKTTNRVADM</sequence>
<dbReference type="RefSeq" id="WP_141650419.1">
    <property type="nucleotide sequence ID" value="NZ_CCVW01000001.1"/>
</dbReference>
<keyword evidence="2" id="KW-1185">Reference proteome</keyword>
<organism evidence="1 2">
    <name type="scientific">Legionella massiliensis</name>
    <dbReference type="NCBI Taxonomy" id="1034943"/>
    <lineage>
        <taxon>Bacteria</taxon>
        <taxon>Pseudomonadati</taxon>
        <taxon>Pseudomonadota</taxon>
        <taxon>Gammaproteobacteria</taxon>
        <taxon>Legionellales</taxon>
        <taxon>Legionellaceae</taxon>
        <taxon>Legionella</taxon>
    </lineage>
</organism>
<dbReference type="STRING" id="1034943.BN59_00890"/>
<dbReference type="EMBL" id="CCSB01000001">
    <property type="protein sequence ID" value="CDZ76616.1"/>
    <property type="molecule type" value="Genomic_DNA"/>
</dbReference>
<protein>
    <submittedName>
        <fullName evidence="1">Uncharacterized protein</fullName>
    </submittedName>
</protein>
<evidence type="ECO:0000313" key="1">
    <source>
        <dbReference type="EMBL" id="CDZ76616.1"/>
    </source>
</evidence>